<evidence type="ECO:0000256" key="4">
    <source>
        <dbReference type="ARBA" id="ARBA00023004"/>
    </source>
</evidence>
<dbReference type="PROSITE" id="PS51918">
    <property type="entry name" value="RADICAL_SAM"/>
    <property type="match status" value="1"/>
</dbReference>
<organism evidence="8 9">
    <name type="scientific">Porphyromonas crevioricanis</name>
    <dbReference type="NCBI Taxonomy" id="393921"/>
    <lineage>
        <taxon>Bacteria</taxon>
        <taxon>Pseudomonadati</taxon>
        <taxon>Bacteroidota</taxon>
        <taxon>Bacteroidia</taxon>
        <taxon>Bacteroidales</taxon>
        <taxon>Porphyromonadaceae</taxon>
        <taxon>Porphyromonas</taxon>
    </lineage>
</organism>
<keyword evidence="3" id="KW-0479">Metal-binding</keyword>
<dbReference type="InterPro" id="IPR013785">
    <property type="entry name" value="Aldolase_TIM"/>
</dbReference>
<dbReference type="PANTHER" id="PTHR43273">
    <property type="entry name" value="ANAEROBIC SULFATASE-MATURATING ENZYME HOMOLOG ASLB-RELATED"/>
    <property type="match status" value="1"/>
</dbReference>
<dbReference type="InterPro" id="IPR007197">
    <property type="entry name" value="rSAM"/>
</dbReference>
<dbReference type="GO" id="GO:0016491">
    <property type="term" value="F:oxidoreductase activity"/>
    <property type="evidence" value="ECO:0007669"/>
    <property type="project" value="InterPro"/>
</dbReference>
<reference evidence="8 9" key="1">
    <citation type="submission" date="2014-08" db="EMBL/GenBank/DDBJ databases">
        <title>Porphyromonas crevioricanis strain:COT-253_OH1447 Genome sequencing.</title>
        <authorList>
            <person name="Wallis C."/>
            <person name="Deusch O."/>
            <person name="O'Flynn C."/>
            <person name="Davis I."/>
            <person name="Jospin G."/>
            <person name="Darling A.E."/>
            <person name="Coil D.A."/>
            <person name="Alexiev A."/>
            <person name="Horsfall A."/>
            <person name="Kirkwood N."/>
            <person name="Harris S."/>
            <person name="Eisen J.A."/>
        </authorList>
    </citation>
    <scope>NUCLEOTIDE SEQUENCE [LARGE SCALE GENOMIC DNA]</scope>
    <source>
        <strain evidence="9">COT-253 OH1447</strain>
    </source>
</reference>
<proteinExistence type="inferred from homology"/>
<dbReference type="SFLD" id="SFLDG01386">
    <property type="entry name" value="main_SPASM_domain-containing"/>
    <property type="match status" value="1"/>
</dbReference>
<keyword evidence="5" id="KW-0411">Iron-sulfur</keyword>
<dbReference type="SFLD" id="SFLDG01384">
    <property type="entry name" value="thioether_bond_formation_requi"/>
    <property type="match status" value="1"/>
</dbReference>
<dbReference type="InterPro" id="IPR023867">
    <property type="entry name" value="Sulphatase_maturase_rSAM"/>
</dbReference>
<dbReference type="Pfam" id="PF04055">
    <property type="entry name" value="Radical_SAM"/>
    <property type="match status" value="1"/>
</dbReference>
<comment type="caution">
    <text evidence="8">The sequence shown here is derived from an EMBL/GenBank/DDBJ whole genome shotgun (WGS) entry which is preliminary data.</text>
</comment>
<evidence type="ECO:0000256" key="2">
    <source>
        <dbReference type="ARBA" id="ARBA00022691"/>
    </source>
</evidence>
<dbReference type="Gene3D" id="3.20.20.70">
    <property type="entry name" value="Aldolase class I"/>
    <property type="match status" value="1"/>
</dbReference>
<dbReference type="SUPFAM" id="SSF102114">
    <property type="entry name" value="Radical SAM enzymes"/>
    <property type="match status" value="1"/>
</dbReference>
<evidence type="ECO:0000256" key="1">
    <source>
        <dbReference type="ARBA" id="ARBA00001966"/>
    </source>
</evidence>
<evidence type="ECO:0000259" key="7">
    <source>
        <dbReference type="PROSITE" id="PS51918"/>
    </source>
</evidence>
<keyword evidence="2" id="KW-0949">S-adenosyl-L-methionine</keyword>
<comment type="cofactor">
    <cofactor evidence="1">
        <name>[4Fe-4S] cluster</name>
        <dbReference type="ChEBI" id="CHEBI:49883"/>
    </cofactor>
</comment>
<evidence type="ECO:0000256" key="5">
    <source>
        <dbReference type="ARBA" id="ARBA00023014"/>
    </source>
</evidence>
<evidence type="ECO:0000256" key="3">
    <source>
        <dbReference type="ARBA" id="ARBA00022723"/>
    </source>
</evidence>
<dbReference type="SFLD" id="SFLDS00029">
    <property type="entry name" value="Radical_SAM"/>
    <property type="match status" value="1"/>
</dbReference>
<dbReference type="InterPro" id="IPR058240">
    <property type="entry name" value="rSAM_sf"/>
</dbReference>
<dbReference type="SFLD" id="SFLDG01067">
    <property type="entry name" value="SPASM/twitch_domain_containing"/>
    <property type="match status" value="1"/>
</dbReference>
<accession>A0AB34PIP9</accession>
<evidence type="ECO:0000313" key="8">
    <source>
        <dbReference type="EMBL" id="KGN96822.1"/>
    </source>
</evidence>
<dbReference type="Proteomes" id="UP000030136">
    <property type="component" value="Unassembled WGS sequence"/>
</dbReference>
<sequence length="466" mass="52436">MYKISLNKHVRVLSSNRTTDRYNLFLDPEKGYWLGVKNEDLSAVMLLLGNPIGVDEFLQIYPSKQSVVRELYYAGLLNINGLPRYQNNTENGCEYMQKEQLIIVVNMTEKCNLACSYCYAHTGSSQNAHFSDEDILSYIDSAYQCFQSTRQLTIVFHGGEPLVIFPRLKSLIGKIRIISNNIRLSVQTNGTLLTSSIADFFKENNVSVGISLDGISPISNNNRPFKSGASSVDAVINGIKNLLLSGNKFGVLSVITPQNIPFIRQTFDFLVDLGVNNFVFNTLLQRDSSLEDCKSVDYESLASAYIDIACRINDLNTTRDCKDFVSERSISTLIKSLLYQEQNICYCTPCGAGNQTIAIDIKGGIYACDCLVGCEEFYLGSIYDKFIPPSPDNHPALSNRTIQMIETCKDCDIHRLCINKCASDSFYRYNDIYHPHSLCRLSKVLIPRLMVLLTENRLNPDLFNIN</sequence>
<dbReference type="InterPro" id="IPR023885">
    <property type="entry name" value="4Fe4S-binding_SPASM_dom"/>
</dbReference>
<name>A0AB34PIP9_9PORP</name>
<dbReference type="GO" id="GO:0046872">
    <property type="term" value="F:metal ion binding"/>
    <property type="evidence" value="ECO:0007669"/>
    <property type="project" value="UniProtKB-KW"/>
</dbReference>
<dbReference type="PANTHER" id="PTHR43273:SF3">
    <property type="entry name" value="ANAEROBIC SULFATASE-MATURATING ENZYME HOMOLOG ASLB-RELATED"/>
    <property type="match status" value="1"/>
</dbReference>
<dbReference type="NCBIfam" id="TIGR04085">
    <property type="entry name" value="rSAM_more_4Fe4S"/>
    <property type="match status" value="1"/>
</dbReference>
<dbReference type="AlphaFoldDB" id="A0AB34PIP9"/>
<dbReference type="GO" id="GO:0051536">
    <property type="term" value="F:iron-sulfur cluster binding"/>
    <property type="evidence" value="ECO:0007669"/>
    <property type="project" value="UniProtKB-KW"/>
</dbReference>
<protein>
    <recommendedName>
        <fullName evidence="7">Radical SAM core domain-containing protein</fullName>
    </recommendedName>
</protein>
<evidence type="ECO:0000256" key="6">
    <source>
        <dbReference type="ARBA" id="ARBA00023601"/>
    </source>
</evidence>
<keyword evidence="4" id="KW-0408">Iron</keyword>
<dbReference type="EMBL" id="JQJC01000002">
    <property type="protein sequence ID" value="KGN96822.1"/>
    <property type="molecule type" value="Genomic_DNA"/>
</dbReference>
<dbReference type="CDD" id="cd01335">
    <property type="entry name" value="Radical_SAM"/>
    <property type="match status" value="1"/>
</dbReference>
<dbReference type="RefSeq" id="WP_036846562.1">
    <property type="nucleotide sequence ID" value="NZ_JQJC01000002.1"/>
</dbReference>
<gene>
    <name evidence="8" type="ORF">HQ38_00620</name>
</gene>
<feature type="domain" description="Radical SAM core" evidence="7">
    <location>
        <begin position="97"/>
        <end position="311"/>
    </location>
</feature>
<comment type="similarity">
    <text evidence="6">Belongs to the radical SAM superfamily. Anaerobic sulfatase-maturating enzyme family.</text>
</comment>
<dbReference type="SFLD" id="SFLDG01072">
    <property type="entry name" value="dehydrogenase_like"/>
    <property type="match status" value="1"/>
</dbReference>
<evidence type="ECO:0000313" key="9">
    <source>
        <dbReference type="Proteomes" id="UP000030136"/>
    </source>
</evidence>